<keyword evidence="3 7" id="KW-0597">Phosphoprotein</keyword>
<dbReference type="GeneID" id="43371375"/>
<evidence type="ECO:0000256" key="2">
    <source>
        <dbReference type="ARBA" id="ARBA00012438"/>
    </source>
</evidence>
<dbReference type="PROSITE" id="PS50113">
    <property type="entry name" value="PAC"/>
    <property type="match status" value="2"/>
</dbReference>
<dbReference type="InterPro" id="IPR011006">
    <property type="entry name" value="CheY-like_superfamily"/>
</dbReference>
<dbReference type="PRINTS" id="PR00344">
    <property type="entry name" value="BCTRLSENSOR"/>
</dbReference>
<dbReference type="InterPro" id="IPR050736">
    <property type="entry name" value="Sensor_HK_Regulatory"/>
</dbReference>
<gene>
    <name evidence="13" type="ORF">EI982_17470</name>
</gene>
<feature type="domain" description="Response regulatory" evidence="10">
    <location>
        <begin position="9"/>
        <end position="124"/>
    </location>
</feature>
<dbReference type="InterPro" id="IPR013656">
    <property type="entry name" value="PAS_4"/>
</dbReference>
<dbReference type="SUPFAM" id="SSF55874">
    <property type="entry name" value="ATPase domain of HSP90 chaperone/DNA topoisomerase II/histidine kinase"/>
    <property type="match status" value="1"/>
</dbReference>
<dbReference type="Proteomes" id="UP000428325">
    <property type="component" value="Chromosome"/>
</dbReference>
<dbReference type="InterPro" id="IPR036097">
    <property type="entry name" value="HisK_dim/P_sf"/>
</dbReference>
<dbReference type="CDD" id="cd00075">
    <property type="entry name" value="HATPase"/>
    <property type="match status" value="1"/>
</dbReference>
<dbReference type="NCBIfam" id="TIGR00229">
    <property type="entry name" value="sensory_box"/>
    <property type="match status" value="3"/>
</dbReference>
<dbReference type="CDD" id="cd00130">
    <property type="entry name" value="PAS"/>
    <property type="match status" value="3"/>
</dbReference>
<dbReference type="Gene3D" id="1.10.287.130">
    <property type="match status" value="1"/>
</dbReference>
<dbReference type="Pfam" id="PF08448">
    <property type="entry name" value="PAS_4"/>
    <property type="match status" value="2"/>
</dbReference>
<dbReference type="PANTHER" id="PTHR43711:SF1">
    <property type="entry name" value="HISTIDINE KINASE 1"/>
    <property type="match status" value="1"/>
</dbReference>
<dbReference type="GO" id="GO:0000155">
    <property type="term" value="F:phosphorelay sensor kinase activity"/>
    <property type="evidence" value="ECO:0007669"/>
    <property type="project" value="InterPro"/>
</dbReference>
<dbReference type="RefSeq" id="WP_157690905.1">
    <property type="nucleotide sequence ID" value="NZ_CP034345.1"/>
</dbReference>
<dbReference type="InterPro" id="IPR003661">
    <property type="entry name" value="HisK_dim/P_dom"/>
</dbReference>
<feature type="compositionally biased region" description="Polar residues" evidence="8">
    <location>
        <begin position="622"/>
        <end position="655"/>
    </location>
</feature>
<dbReference type="InterPro" id="IPR035965">
    <property type="entry name" value="PAS-like_dom_sf"/>
</dbReference>
<keyword evidence="4" id="KW-0808">Transferase</keyword>
<dbReference type="InterPro" id="IPR005467">
    <property type="entry name" value="His_kinase_dom"/>
</dbReference>
<dbReference type="SUPFAM" id="SSF47384">
    <property type="entry name" value="Homodimeric domain of signal transducing histidine kinase"/>
    <property type="match status" value="1"/>
</dbReference>
<dbReference type="InterPro" id="IPR001789">
    <property type="entry name" value="Sig_transdc_resp-reg_receiver"/>
</dbReference>
<dbReference type="InterPro" id="IPR000700">
    <property type="entry name" value="PAS-assoc_C"/>
</dbReference>
<evidence type="ECO:0000259" key="12">
    <source>
        <dbReference type="PROSITE" id="PS50113"/>
    </source>
</evidence>
<dbReference type="EC" id="2.7.13.3" evidence="2"/>
<evidence type="ECO:0000256" key="6">
    <source>
        <dbReference type="ARBA" id="ARBA00023012"/>
    </source>
</evidence>
<evidence type="ECO:0000259" key="9">
    <source>
        <dbReference type="PROSITE" id="PS50109"/>
    </source>
</evidence>
<evidence type="ECO:0000256" key="4">
    <source>
        <dbReference type="ARBA" id="ARBA00022679"/>
    </source>
</evidence>
<feature type="modified residue" description="4-aspartylphosphate" evidence="7">
    <location>
        <position position="59"/>
    </location>
</feature>
<keyword evidence="14" id="KW-1185">Reference proteome</keyword>
<evidence type="ECO:0000256" key="7">
    <source>
        <dbReference type="PROSITE-ProRule" id="PRU00169"/>
    </source>
</evidence>
<evidence type="ECO:0000259" key="10">
    <source>
        <dbReference type="PROSITE" id="PS50110"/>
    </source>
</evidence>
<dbReference type="PROSITE" id="PS50112">
    <property type="entry name" value="PAS"/>
    <property type="match status" value="3"/>
</dbReference>
<feature type="domain" description="Histidine kinase" evidence="9">
    <location>
        <begin position="513"/>
        <end position="725"/>
    </location>
</feature>
<dbReference type="InterPro" id="IPR036890">
    <property type="entry name" value="HATPase_C_sf"/>
</dbReference>
<dbReference type="CDD" id="cd00156">
    <property type="entry name" value="REC"/>
    <property type="match status" value="1"/>
</dbReference>
<feature type="domain" description="PAS" evidence="11">
    <location>
        <begin position="155"/>
        <end position="204"/>
    </location>
</feature>
<dbReference type="CDD" id="cd00082">
    <property type="entry name" value="HisKA"/>
    <property type="match status" value="1"/>
</dbReference>
<dbReference type="InterPro" id="IPR003594">
    <property type="entry name" value="HATPase_dom"/>
</dbReference>
<dbReference type="KEGG" id="hra:EI982_17470"/>
<dbReference type="Pfam" id="PF00072">
    <property type="entry name" value="Response_reg"/>
    <property type="match status" value="1"/>
</dbReference>
<dbReference type="Pfam" id="PF00512">
    <property type="entry name" value="HisKA"/>
    <property type="match status" value="1"/>
</dbReference>
<evidence type="ECO:0000256" key="1">
    <source>
        <dbReference type="ARBA" id="ARBA00000085"/>
    </source>
</evidence>
<dbReference type="PANTHER" id="PTHR43711">
    <property type="entry name" value="TWO-COMPONENT HISTIDINE KINASE"/>
    <property type="match status" value="1"/>
</dbReference>
<dbReference type="Gene3D" id="3.30.450.20">
    <property type="entry name" value="PAS domain"/>
    <property type="match status" value="3"/>
</dbReference>
<keyword evidence="6" id="KW-0902">Two-component regulatory system</keyword>
<sequence>MSESGDEIRVLHVDDDPDVADLTAISLERQDERFVVETAHDTGTALDRLDDGVDCVVSDYEMPDGTGIELLETVRDRYPDLPFVLFTGKGSESVASEAISAGVTDYLQKGAHADGYAILANRIDNAVDRYRVDRERRRHLDAIETAQEGIAILDDGEFVYVNEAYASLYGYDPDDLVGEGWERIYPDDETEMIREEVLPTVRAEGKWHGETTGLRADGSTFVEDHRLATTDRGELICSVRDVSDRRERTRQFEAVFDNAYTFVGLLDPDGTVREANRTALEFGGVDRETVVGKPLWETCWFATGERARATVREAVRQARSGDLFRDEVRVQGTDREAIIDFSVRPITDERGEVTSLVPEGREITERKRRERELQRSERRLEAVFEDPKMLVGVLSTDGRLRKANRTAMELLDADHEDVVGVPFPETPWWPEESRADVREWIERAADGEYVEFEADNVDSGTENRSVSGTIRPVTDESGTVVSLIVSARDITERREHERALSRRNERLDEFASVVSHDLRNPLNVASGHLAVARREVESDHLDETAHALERMDDLIEDLLTLAKTDDRVGDFETVDLAAAARDCWRNVSSPDTSLHVEAEGAIRADRSQLQQLFENLFRNSVEHGSTSSRTQSGDTVEHGSTNGRSETDDGSTNVTVGELPGGFYVADDGPGIPEEERERVFESGYSTSTDGTGFGLSIVSKIVETHDWTVDVVESDGGGTRVEITGVTRPSERQSAA</sequence>
<dbReference type="Gene3D" id="3.30.565.10">
    <property type="entry name" value="Histidine kinase-like ATPase, C-terminal domain"/>
    <property type="match status" value="1"/>
</dbReference>
<dbReference type="AlphaFoldDB" id="A0A6B9F9M9"/>
<feature type="domain" description="PAC" evidence="12">
    <location>
        <begin position="448"/>
        <end position="502"/>
    </location>
</feature>
<accession>A0A6B9F9M9</accession>
<evidence type="ECO:0000256" key="8">
    <source>
        <dbReference type="SAM" id="MobiDB-lite"/>
    </source>
</evidence>
<dbReference type="Pfam" id="PF13426">
    <property type="entry name" value="PAS_9"/>
    <property type="match status" value="1"/>
</dbReference>
<dbReference type="InterPro" id="IPR001610">
    <property type="entry name" value="PAC"/>
</dbReference>
<dbReference type="SUPFAM" id="SSF52172">
    <property type="entry name" value="CheY-like"/>
    <property type="match status" value="1"/>
</dbReference>
<name>A0A6B9F9M9_9EURY</name>
<organism evidence="13 14">
    <name type="scientific">Haloplanus rallus</name>
    <dbReference type="NCBI Taxonomy" id="1816183"/>
    <lineage>
        <taxon>Archaea</taxon>
        <taxon>Methanobacteriati</taxon>
        <taxon>Methanobacteriota</taxon>
        <taxon>Stenosarchaea group</taxon>
        <taxon>Halobacteria</taxon>
        <taxon>Halobacteriales</taxon>
        <taxon>Haloferacaceae</taxon>
        <taxon>Haloplanus</taxon>
    </lineage>
</organism>
<evidence type="ECO:0000256" key="5">
    <source>
        <dbReference type="ARBA" id="ARBA00022777"/>
    </source>
</evidence>
<dbReference type="InterPro" id="IPR000014">
    <property type="entry name" value="PAS"/>
</dbReference>
<evidence type="ECO:0000313" key="13">
    <source>
        <dbReference type="EMBL" id="QGX96442.1"/>
    </source>
</evidence>
<dbReference type="SUPFAM" id="SSF55785">
    <property type="entry name" value="PYP-like sensor domain (PAS domain)"/>
    <property type="match status" value="3"/>
</dbReference>
<dbReference type="Pfam" id="PF02518">
    <property type="entry name" value="HATPase_c"/>
    <property type="match status" value="1"/>
</dbReference>
<evidence type="ECO:0000256" key="3">
    <source>
        <dbReference type="ARBA" id="ARBA00022553"/>
    </source>
</evidence>
<proteinExistence type="predicted"/>
<reference evidence="13 14" key="1">
    <citation type="submission" date="2018-12" db="EMBL/GenBank/DDBJ databases">
        <title>Complete genome sequence of Haloplanus rallus MBLA0036.</title>
        <authorList>
            <person name="Nam Y.-d."/>
            <person name="Kang J."/>
            <person name="Chung W.-H."/>
            <person name="Park Y.S."/>
        </authorList>
    </citation>
    <scope>NUCLEOTIDE SEQUENCE [LARGE SCALE GENOMIC DNA]</scope>
    <source>
        <strain evidence="13 14">MBLA0036</strain>
    </source>
</reference>
<feature type="domain" description="PAC" evidence="12">
    <location>
        <begin position="324"/>
        <end position="375"/>
    </location>
</feature>
<dbReference type="SMART" id="SM00448">
    <property type="entry name" value="REC"/>
    <property type="match status" value="1"/>
</dbReference>
<dbReference type="SMART" id="SM00388">
    <property type="entry name" value="HisKA"/>
    <property type="match status" value="1"/>
</dbReference>
<dbReference type="FunFam" id="3.30.450.20:FF:000155">
    <property type="entry name" value="Sensor histidine kinase TodS"/>
    <property type="match status" value="1"/>
</dbReference>
<dbReference type="SMART" id="SM00091">
    <property type="entry name" value="PAS"/>
    <property type="match status" value="3"/>
</dbReference>
<dbReference type="SMART" id="SM00086">
    <property type="entry name" value="PAC"/>
    <property type="match status" value="3"/>
</dbReference>
<dbReference type="PROSITE" id="PS50110">
    <property type="entry name" value="RESPONSE_REGULATORY"/>
    <property type="match status" value="1"/>
</dbReference>
<dbReference type="EMBL" id="CP034345">
    <property type="protein sequence ID" value="QGX96442.1"/>
    <property type="molecule type" value="Genomic_DNA"/>
</dbReference>
<dbReference type="SMART" id="SM00387">
    <property type="entry name" value="HATPase_c"/>
    <property type="match status" value="1"/>
</dbReference>
<feature type="domain" description="PAS" evidence="11">
    <location>
        <begin position="376"/>
        <end position="448"/>
    </location>
</feature>
<evidence type="ECO:0000259" key="11">
    <source>
        <dbReference type="PROSITE" id="PS50112"/>
    </source>
</evidence>
<keyword evidence="5" id="KW-0418">Kinase</keyword>
<feature type="domain" description="PAS" evidence="11">
    <location>
        <begin position="248"/>
        <end position="322"/>
    </location>
</feature>
<dbReference type="PROSITE" id="PS50109">
    <property type="entry name" value="HIS_KIN"/>
    <property type="match status" value="1"/>
</dbReference>
<comment type="catalytic activity">
    <reaction evidence="1">
        <text>ATP + protein L-histidine = ADP + protein N-phospho-L-histidine.</text>
        <dbReference type="EC" id="2.7.13.3"/>
    </reaction>
</comment>
<feature type="region of interest" description="Disordered" evidence="8">
    <location>
        <begin position="621"/>
        <end position="672"/>
    </location>
</feature>
<dbReference type="OrthoDB" id="8127at2157"/>
<protein>
    <recommendedName>
        <fullName evidence="2">histidine kinase</fullName>
        <ecNumber evidence="2">2.7.13.3</ecNumber>
    </recommendedName>
</protein>
<evidence type="ECO:0000313" key="14">
    <source>
        <dbReference type="Proteomes" id="UP000428325"/>
    </source>
</evidence>
<dbReference type="InterPro" id="IPR004358">
    <property type="entry name" value="Sig_transdc_His_kin-like_C"/>
</dbReference>
<dbReference type="Gene3D" id="3.40.50.2300">
    <property type="match status" value="1"/>
</dbReference>